<organism evidence="1 2">
    <name type="scientific">Vitrella brassicaformis (strain CCMP3155)</name>
    <dbReference type="NCBI Taxonomy" id="1169540"/>
    <lineage>
        <taxon>Eukaryota</taxon>
        <taxon>Sar</taxon>
        <taxon>Alveolata</taxon>
        <taxon>Colpodellida</taxon>
        <taxon>Vitrellaceae</taxon>
        <taxon>Vitrella</taxon>
    </lineage>
</organism>
<keyword evidence="2" id="KW-1185">Reference proteome</keyword>
<proteinExistence type="predicted"/>
<dbReference type="Proteomes" id="UP000041254">
    <property type="component" value="Unassembled WGS sequence"/>
</dbReference>
<gene>
    <name evidence="1" type="ORF">Vbra_208</name>
</gene>
<reference evidence="1 2" key="1">
    <citation type="submission" date="2014-11" db="EMBL/GenBank/DDBJ databases">
        <authorList>
            <person name="Zhu J."/>
            <person name="Qi W."/>
            <person name="Song R."/>
        </authorList>
    </citation>
    <scope>NUCLEOTIDE SEQUENCE [LARGE SCALE GENOMIC DNA]</scope>
</reference>
<protein>
    <submittedName>
        <fullName evidence="1">Uncharacterized protein</fullName>
    </submittedName>
</protein>
<evidence type="ECO:0000313" key="1">
    <source>
        <dbReference type="EMBL" id="CEM04367.1"/>
    </source>
</evidence>
<name>A0A0G4EYX2_VITBC</name>
<dbReference type="PhylomeDB" id="A0A0G4EYX2"/>
<evidence type="ECO:0000313" key="2">
    <source>
        <dbReference type="Proteomes" id="UP000041254"/>
    </source>
</evidence>
<dbReference type="AlphaFoldDB" id="A0A0G4EYX2"/>
<accession>A0A0G4EYX2</accession>
<dbReference type="InParanoid" id="A0A0G4EYX2"/>
<sequence length="210" mass="23799">MASSVPDELWRGRVVRRLPLPDVISLRNCWSIGTSIVTAALLVERIDGSLARHSLTCLVDIDRAAPLPFSYMLRAAYVLEQGSDEWPGMGRFIRLAAIYRLTPANGCPWCSTAFHRIPLAMAIYRLFRHLLTYGFNSLALQPADNGRYRIGYLPVRVVPLGELPSGHRYAEGYKRTDPVIRCGSLLFRSFSAFLLHTMICWCRQEKGWAR</sequence>
<dbReference type="VEuPathDB" id="CryptoDB:Vbra_208"/>
<dbReference type="EMBL" id="CDMY01000350">
    <property type="protein sequence ID" value="CEM04367.1"/>
    <property type="molecule type" value="Genomic_DNA"/>
</dbReference>